<evidence type="ECO:0000313" key="2">
    <source>
        <dbReference type="EMBL" id="GGE57523.1"/>
    </source>
</evidence>
<proteinExistence type="predicted"/>
<dbReference type="RefSeq" id="WP_188386858.1">
    <property type="nucleotide sequence ID" value="NZ_BMFK01000001.1"/>
</dbReference>
<name>A0A917ALQ5_9BACI</name>
<dbReference type="EMBL" id="BMFK01000001">
    <property type="protein sequence ID" value="GGE57523.1"/>
    <property type="molecule type" value="Genomic_DNA"/>
</dbReference>
<keyword evidence="1" id="KW-0732">Signal</keyword>
<dbReference type="AlphaFoldDB" id="A0A917ALQ5"/>
<reference evidence="2" key="2">
    <citation type="submission" date="2020-09" db="EMBL/GenBank/DDBJ databases">
        <authorList>
            <person name="Sun Q."/>
            <person name="Zhou Y."/>
        </authorList>
    </citation>
    <scope>NUCLEOTIDE SEQUENCE</scope>
    <source>
        <strain evidence="2">CGMCC 1.12698</strain>
    </source>
</reference>
<dbReference type="Proteomes" id="UP000605259">
    <property type="component" value="Unassembled WGS sequence"/>
</dbReference>
<protein>
    <recommendedName>
        <fullName evidence="4">Lipoprotein</fullName>
    </recommendedName>
</protein>
<sequence>MKRTYLLLTTLLLSLLLTSSCTNNQNDEAITISANQHSHYMKKFKDLNLGILYDFTLRLPHADKRWVTLWIEKFTDGQKESQSLLTLGYGLNPNQTPEGNIGFGILKQTELHSFFLYGSGAKSVIQPTENILSKEGASTWGYAIGNEKVEIQIGKELVLAAYRQTSEDFMQTYDLQDEDSMKQMINDDDMVLLLKIKIEEGHPSR</sequence>
<evidence type="ECO:0000256" key="1">
    <source>
        <dbReference type="SAM" id="SignalP"/>
    </source>
</evidence>
<keyword evidence="3" id="KW-1185">Reference proteome</keyword>
<accession>A0A917ALQ5</accession>
<dbReference type="PROSITE" id="PS51257">
    <property type="entry name" value="PROKAR_LIPOPROTEIN"/>
    <property type="match status" value="1"/>
</dbReference>
<evidence type="ECO:0000313" key="3">
    <source>
        <dbReference type="Proteomes" id="UP000605259"/>
    </source>
</evidence>
<feature type="chain" id="PRO_5039270983" description="Lipoprotein" evidence="1">
    <location>
        <begin position="25"/>
        <end position="205"/>
    </location>
</feature>
<organism evidence="2 3">
    <name type="scientific">Priestia taiwanensis</name>
    <dbReference type="NCBI Taxonomy" id="1347902"/>
    <lineage>
        <taxon>Bacteria</taxon>
        <taxon>Bacillati</taxon>
        <taxon>Bacillota</taxon>
        <taxon>Bacilli</taxon>
        <taxon>Bacillales</taxon>
        <taxon>Bacillaceae</taxon>
        <taxon>Priestia</taxon>
    </lineage>
</organism>
<gene>
    <name evidence="2" type="ORF">GCM10007140_04890</name>
</gene>
<evidence type="ECO:0008006" key="4">
    <source>
        <dbReference type="Google" id="ProtNLM"/>
    </source>
</evidence>
<comment type="caution">
    <text evidence="2">The sequence shown here is derived from an EMBL/GenBank/DDBJ whole genome shotgun (WGS) entry which is preliminary data.</text>
</comment>
<reference evidence="2" key="1">
    <citation type="journal article" date="2014" name="Int. J. Syst. Evol. Microbiol.">
        <title>Complete genome sequence of Corynebacterium casei LMG S-19264T (=DSM 44701T), isolated from a smear-ripened cheese.</title>
        <authorList>
            <consortium name="US DOE Joint Genome Institute (JGI-PGF)"/>
            <person name="Walter F."/>
            <person name="Albersmeier A."/>
            <person name="Kalinowski J."/>
            <person name="Ruckert C."/>
        </authorList>
    </citation>
    <scope>NUCLEOTIDE SEQUENCE</scope>
    <source>
        <strain evidence="2">CGMCC 1.12698</strain>
    </source>
</reference>
<feature type="signal peptide" evidence="1">
    <location>
        <begin position="1"/>
        <end position="24"/>
    </location>
</feature>